<dbReference type="AlphaFoldDB" id="X1FZC7"/>
<organism evidence="1">
    <name type="scientific">marine sediment metagenome</name>
    <dbReference type="NCBI Taxonomy" id="412755"/>
    <lineage>
        <taxon>unclassified sequences</taxon>
        <taxon>metagenomes</taxon>
        <taxon>ecological metagenomes</taxon>
    </lineage>
</organism>
<sequence>MATTPAMITGTYRFVHRDSNDNTIAELLEKHSFEFGGAVGVPISDPQRMPKVKKALSTILREDDKLVLMLKPDVLFTKGGLETADARVMRIPVTFRNRRSGVIYEKTLVKGDFTDKKVHAEDDTYKAGIWYDIEEYVIPAQSELKLGHAIQDVRV</sequence>
<reference evidence="1" key="1">
    <citation type="journal article" date="2014" name="Front. Microbiol.">
        <title>High frequency of phylogenetically diverse reductive dehalogenase-homologous genes in deep subseafloor sedimentary metagenomes.</title>
        <authorList>
            <person name="Kawai M."/>
            <person name="Futagami T."/>
            <person name="Toyoda A."/>
            <person name="Takaki Y."/>
            <person name="Nishi S."/>
            <person name="Hori S."/>
            <person name="Arai W."/>
            <person name="Tsubouchi T."/>
            <person name="Morono Y."/>
            <person name="Uchiyama I."/>
            <person name="Ito T."/>
            <person name="Fujiyama A."/>
            <person name="Inagaki F."/>
            <person name="Takami H."/>
        </authorList>
    </citation>
    <scope>NUCLEOTIDE SEQUENCE</scope>
    <source>
        <strain evidence="1">Expedition CK06-06</strain>
    </source>
</reference>
<proteinExistence type="predicted"/>
<comment type="caution">
    <text evidence="1">The sequence shown here is derived from an EMBL/GenBank/DDBJ whole genome shotgun (WGS) entry which is preliminary data.</text>
</comment>
<dbReference type="EMBL" id="BARU01000874">
    <property type="protein sequence ID" value="GAH26108.1"/>
    <property type="molecule type" value="Genomic_DNA"/>
</dbReference>
<protein>
    <submittedName>
        <fullName evidence="1">Uncharacterized protein</fullName>
    </submittedName>
</protein>
<gene>
    <name evidence="1" type="ORF">S03H2_02576</name>
</gene>
<evidence type="ECO:0000313" key="1">
    <source>
        <dbReference type="EMBL" id="GAH26108.1"/>
    </source>
</evidence>
<accession>X1FZC7</accession>
<feature type="non-terminal residue" evidence="1">
    <location>
        <position position="155"/>
    </location>
</feature>
<name>X1FZC7_9ZZZZ</name>